<evidence type="ECO:0000259" key="10">
    <source>
        <dbReference type="Pfam" id="PF02518"/>
    </source>
</evidence>
<dbReference type="GO" id="GO:0005524">
    <property type="term" value="F:ATP binding"/>
    <property type="evidence" value="ECO:0007669"/>
    <property type="project" value="UniProtKB-KW"/>
</dbReference>
<evidence type="ECO:0000256" key="6">
    <source>
        <dbReference type="ARBA" id="ARBA00022777"/>
    </source>
</evidence>
<keyword evidence="6 12" id="KW-0418">Kinase</keyword>
<organism evidence="12 13">
    <name type="scientific">Myroides phaeus</name>
    <dbReference type="NCBI Taxonomy" id="702745"/>
    <lineage>
        <taxon>Bacteria</taxon>
        <taxon>Pseudomonadati</taxon>
        <taxon>Bacteroidota</taxon>
        <taxon>Flavobacteriia</taxon>
        <taxon>Flavobacteriales</taxon>
        <taxon>Flavobacteriaceae</taxon>
        <taxon>Myroides</taxon>
    </lineage>
</organism>
<comment type="catalytic activity">
    <reaction evidence="1">
        <text>ATP + protein L-histidine = ADP + protein N-phospho-L-histidine.</text>
        <dbReference type="EC" id="2.7.13.3"/>
    </reaction>
</comment>
<dbReference type="InterPro" id="IPR003594">
    <property type="entry name" value="HATPase_dom"/>
</dbReference>
<feature type="domain" description="Signal transduction histidine kinase subgroup 3 dimerisation and phosphoacceptor" evidence="11">
    <location>
        <begin position="486"/>
        <end position="543"/>
    </location>
</feature>
<feature type="transmembrane region" description="Helical" evidence="9">
    <location>
        <begin position="424"/>
        <end position="446"/>
    </location>
</feature>
<protein>
    <recommendedName>
        <fullName evidence="2">histidine kinase</fullName>
        <ecNumber evidence="2">2.7.13.3</ecNumber>
    </recommendedName>
</protein>
<accession>A0A1G8EC27</accession>
<dbReference type="GO" id="GO:0046983">
    <property type="term" value="F:protein dimerization activity"/>
    <property type="evidence" value="ECO:0007669"/>
    <property type="project" value="InterPro"/>
</dbReference>
<dbReference type="CDD" id="cd16917">
    <property type="entry name" value="HATPase_UhpB-NarQ-NarX-like"/>
    <property type="match status" value="1"/>
</dbReference>
<dbReference type="EMBL" id="FNDQ01000010">
    <property type="protein sequence ID" value="SDH67485.1"/>
    <property type="molecule type" value="Genomic_DNA"/>
</dbReference>
<dbReference type="InterPro" id="IPR050482">
    <property type="entry name" value="Sensor_HK_TwoCompSys"/>
</dbReference>
<dbReference type="InterPro" id="IPR011712">
    <property type="entry name" value="Sig_transdc_His_kin_sub3_dim/P"/>
</dbReference>
<evidence type="ECO:0000256" key="8">
    <source>
        <dbReference type="ARBA" id="ARBA00023012"/>
    </source>
</evidence>
<dbReference type="Gene3D" id="1.20.5.1930">
    <property type="match status" value="1"/>
</dbReference>
<feature type="domain" description="Histidine kinase/HSP90-like ATPase" evidence="10">
    <location>
        <begin position="591"/>
        <end position="676"/>
    </location>
</feature>
<dbReference type="STRING" id="702745.SAMN05421818_11034"/>
<dbReference type="Gene3D" id="3.30.565.10">
    <property type="entry name" value="Histidine kinase-like ATPase, C-terminal domain"/>
    <property type="match status" value="1"/>
</dbReference>
<dbReference type="PANTHER" id="PTHR24421">
    <property type="entry name" value="NITRATE/NITRITE SENSOR PROTEIN NARX-RELATED"/>
    <property type="match status" value="1"/>
</dbReference>
<dbReference type="Pfam" id="PF07730">
    <property type="entry name" value="HisKA_3"/>
    <property type="match status" value="1"/>
</dbReference>
<keyword evidence="8" id="KW-0902">Two-component regulatory system</keyword>
<name>A0A1G8EC27_9FLAO</name>
<keyword evidence="9" id="KW-1133">Transmembrane helix</keyword>
<dbReference type="GO" id="GO:0016020">
    <property type="term" value="C:membrane"/>
    <property type="evidence" value="ECO:0007669"/>
    <property type="project" value="InterPro"/>
</dbReference>
<dbReference type="EC" id="2.7.13.3" evidence="2"/>
<evidence type="ECO:0000256" key="9">
    <source>
        <dbReference type="SAM" id="Phobius"/>
    </source>
</evidence>
<dbReference type="Gene3D" id="1.25.40.10">
    <property type="entry name" value="Tetratricopeptide repeat domain"/>
    <property type="match status" value="1"/>
</dbReference>
<evidence type="ECO:0000256" key="2">
    <source>
        <dbReference type="ARBA" id="ARBA00012438"/>
    </source>
</evidence>
<sequence>MTYPVFRISKLFIYLSLLSVIFLLVNCSNPKIKTETDLEQLYAYKYSNHHRDSLAAVIQPDFKRVMNLSNTESNRMAMDTVLMKLRWTRDSVSFRALATRSKKYALARRDDYALAKVYNNIGMYYHNMEMLDSTFYYYLLAENIYKNLNDSVRIGENQFYQARLLFEMGLYLESEVKVSNSLSLLRNSINNPVPFEANQLMALCLMEHNDYKEGERYFLQALDLMEKDYKKKQVLDEGNLKVALAAVYGNLAAVYLKQEKFQNSYEYAEKGLSYLSVNDYPILISFLETTKAIASFELTGDKNNFKIIENNFKIDSTLGHIHRMFITGNDLAHLYLESGDRERALVWGRKIYNLVKEQDLKVLERQALEFILLNEDHKFKNEVDHLIHLNREIQEQDNNTRNRFARIAYETELIIAENDHLKGVIYLITITGISVVIVLILFFYVARLRSKNRALKLIEGQKKANESIYQLIIDKNNIATEVKRAERNRIAKDLHDGIVNGIFTIRFNLQQIECNNEDLKNVLVEELKKLEIGTRDLSHSLRNVDLFKDNKFIEIIKELVNLQKNEWNTCFCVYEKNDVDLEVFSSSQKVNIYYIIKEALQNVNKHSQASKCIVNFVNIDDGVLCSISDNGVGFLIGNSNGIGLNNMKERASFLKTNLKVESFEGKGTTISFLIKTTEEFKKDI</sequence>
<gene>
    <name evidence="12" type="ORF">SAMN05421818_11034</name>
</gene>
<dbReference type="InterPro" id="IPR036890">
    <property type="entry name" value="HATPase_C_sf"/>
</dbReference>
<evidence type="ECO:0000256" key="4">
    <source>
        <dbReference type="ARBA" id="ARBA00022679"/>
    </source>
</evidence>
<dbReference type="RefSeq" id="WP_090408119.1">
    <property type="nucleotide sequence ID" value="NZ_FNDQ01000010.1"/>
</dbReference>
<keyword evidence="7" id="KW-0067">ATP-binding</keyword>
<evidence type="ECO:0000256" key="5">
    <source>
        <dbReference type="ARBA" id="ARBA00022741"/>
    </source>
</evidence>
<keyword evidence="13" id="KW-1185">Reference proteome</keyword>
<evidence type="ECO:0000259" key="11">
    <source>
        <dbReference type="Pfam" id="PF07730"/>
    </source>
</evidence>
<dbReference type="AlphaFoldDB" id="A0A1G8EC27"/>
<dbReference type="SMART" id="SM00028">
    <property type="entry name" value="TPR"/>
    <property type="match status" value="3"/>
</dbReference>
<dbReference type="Pfam" id="PF02518">
    <property type="entry name" value="HATPase_c"/>
    <property type="match status" value="1"/>
</dbReference>
<keyword evidence="5" id="KW-0547">Nucleotide-binding</keyword>
<dbReference type="SUPFAM" id="SSF55874">
    <property type="entry name" value="ATPase domain of HSP90 chaperone/DNA topoisomerase II/histidine kinase"/>
    <property type="match status" value="1"/>
</dbReference>
<evidence type="ECO:0000256" key="3">
    <source>
        <dbReference type="ARBA" id="ARBA00022553"/>
    </source>
</evidence>
<dbReference type="InterPro" id="IPR019734">
    <property type="entry name" value="TPR_rpt"/>
</dbReference>
<evidence type="ECO:0000256" key="1">
    <source>
        <dbReference type="ARBA" id="ARBA00000085"/>
    </source>
</evidence>
<proteinExistence type="predicted"/>
<dbReference type="InterPro" id="IPR011990">
    <property type="entry name" value="TPR-like_helical_dom_sf"/>
</dbReference>
<dbReference type="Proteomes" id="UP000243588">
    <property type="component" value="Unassembled WGS sequence"/>
</dbReference>
<reference evidence="13" key="1">
    <citation type="submission" date="2016-10" db="EMBL/GenBank/DDBJ databases">
        <authorList>
            <person name="Varghese N."/>
            <person name="Submissions S."/>
        </authorList>
    </citation>
    <scope>NUCLEOTIDE SEQUENCE [LARGE SCALE GENOMIC DNA]</scope>
    <source>
        <strain evidence="13">DSM 23313</strain>
    </source>
</reference>
<keyword evidence="4" id="KW-0808">Transferase</keyword>
<dbReference type="GO" id="GO:0000155">
    <property type="term" value="F:phosphorelay sensor kinase activity"/>
    <property type="evidence" value="ECO:0007669"/>
    <property type="project" value="InterPro"/>
</dbReference>
<keyword evidence="9" id="KW-0472">Membrane</keyword>
<keyword evidence="3" id="KW-0597">Phosphoprotein</keyword>
<keyword evidence="9" id="KW-0812">Transmembrane</keyword>
<dbReference type="PANTHER" id="PTHR24421:SF10">
    <property type="entry name" value="NITRATE_NITRITE SENSOR PROTEIN NARQ"/>
    <property type="match status" value="1"/>
</dbReference>
<evidence type="ECO:0000256" key="7">
    <source>
        <dbReference type="ARBA" id="ARBA00022840"/>
    </source>
</evidence>
<dbReference type="SUPFAM" id="SSF48452">
    <property type="entry name" value="TPR-like"/>
    <property type="match status" value="2"/>
</dbReference>
<evidence type="ECO:0000313" key="12">
    <source>
        <dbReference type="EMBL" id="SDH67485.1"/>
    </source>
</evidence>
<evidence type="ECO:0000313" key="13">
    <source>
        <dbReference type="Proteomes" id="UP000243588"/>
    </source>
</evidence>